<feature type="compositionally biased region" description="Gly residues" evidence="1">
    <location>
        <begin position="266"/>
        <end position="281"/>
    </location>
</feature>
<organism evidence="2 3">
    <name type="scientific">Achromobacter ruhlandii</name>
    <dbReference type="NCBI Taxonomy" id="72557"/>
    <lineage>
        <taxon>Bacteria</taxon>
        <taxon>Pseudomonadati</taxon>
        <taxon>Pseudomonadota</taxon>
        <taxon>Betaproteobacteria</taxon>
        <taxon>Burkholderiales</taxon>
        <taxon>Alcaligenaceae</taxon>
        <taxon>Achromobacter</taxon>
    </lineage>
</organism>
<accession>A0ABM8M2Y4</accession>
<evidence type="ECO:0000256" key="1">
    <source>
        <dbReference type="SAM" id="MobiDB-lite"/>
    </source>
</evidence>
<keyword evidence="3" id="KW-1185">Reference proteome</keyword>
<reference evidence="2 3" key="1">
    <citation type="submission" date="2020-04" db="EMBL/GenBank/DDBJ databases">
        <authorList>
            <person name="De Canck E."/>
        </authorList>
    </citation>
    <scope>NUCLEOTIDE SEQUENCE [LARGE SCALE GENOMIC DNA]</scope>
    <source>
        <strain evidence="2 3">LMG 7053</strain>
    </source>
</reference>
<dbReference type="EMBL" id="CADILJ010000097">
    <property type="protein sequence ID" value="CAB3958178.1"/>
    <property type="molecule type" value="Genomic_DNA"/>
</dbReference>
<dbReference type="Proteomes" id="UP000494161">
    <property type="component" value="Unassembled WGS sequence"/>
</dbReference>
<gene>
    <name evidence="2" type="ORF">LMG7053_05566</name>
</gene>
<evidence type="ECO:0000313" key="2">
    <source>
        <dbReference type="EMBL" id="CAB3958178.1"/>
    </source>
</evidence>
<name>A0ABM8M2Y4_9BURK</name>
<comment type="caution">
    <text evidence="2">The sequence shown here is derived from an EMBL/GenBank/DDBJ whole genome shotgun (WGS) entry which is preliminary data.</text>
</comment>
<protein>
    <submittedName>
        <fullName evidence="2">Uncharacterized protein</fullName>
    </submittedName>
</protein>
<feature type="region of interest" description="Disordered" evidence="1">
    <location>
        <begin position="266"/>
        <end position="290"/>
    </location>
</feature>
<proteinExistence type="predicted"/>
<sequence length="290" mass="31466">MTPRLRQCVAQQRFGLGVAARAEQRLGLAQRMFIGRRGRRRGPAGNCPGLAWPWPRALQRGQIQVRLRQQRIDLDGAPDGGQGGLVPALVAQRHRHVAQGLRVVRVQFKGAAVMRQRLRVVAQALAGVAQVVVGLRAVGQQRGHALQAIEAGGQLACLLQDDAQVVPAFGQSRVGGHRAAGGRLGFVEPSLLAAHFRQIAAIGGRRRGRLAGRAQMRQRQRWMAVRMRDQAEQMPRVRLVRNRVQHPQAKVFGLRGLTGVPVRVGQGDGLADGQRRGGAVGGRAQEGRSL</sequence>
<evidence type="ECO:0000313" key="3">
    <source>
        <dbReference type="Proteomes" id="UP000494161"/>
    </source>
</evidence>